<dbReference type="EMBL" id="ACIO01000160">
    <property type="protein sequence ID" value="EFC99615.1"/>
    <property type="molecule type" value="Genomic_DNA"/>
</dbReference>
<protein>
    <submittedName>
        <fullName evidence="1">Uncharacterized protein</fullName>
    </submittedName>
</protein>
<comment type="caution">
    <text evidence="1">The sequence shown here is derived from an EMBL/GenBank/DDBJ whole genome shotgun (WGS) entry which is preliminary data.</text>
</comment>
<dbReference type="HOGENOM" id="CLU_205865_0_0_9"/>
<dbReference type="AlphaFoldDB" id="D3AEV7"/>
<proteinExistence type="predicted"/>
<dbReference type="Proteomes" id="UP000004968">
    <property type="component" value="Unassembled WGS sequence"/>
</dbReference>
<dbReference type="GeneID" id="93146962"/>
<organism evidence="1 2">
    <name type="scientific">Hungatella hathewayi DSM 13479</name>
    <dbReference type="NCBI Taxonomy" id="566550"/>
    <lineage>
        <taxon>Bacteria</taxon>
        <taxon>Bacillati</taxon>
        <taxon>Bacillota</taxon>
        <taxon>Clostridia</taxon>
        <taxon>Lachnospirales</taxon>
        <taxon>Lachnospiraceae</taxon>
        <taxon>Hungatella</taxon>
    </lineage>
</organism>
<reference evidence="1 2" key="1">
    <citation type="submission" date="2010-01" db="EMBL/GenBank/DDBJ databases">
        <authorList>
            <person name="Weinstock G."/>
            <person name="Sodergren E."/>
            <person name="Clifton S."/>
            <person name="Fulton L."/>
            <person name="Fulton B."/>
            <person name="Courtney L."/>
            <person name="Fronick C."/>
            <person name="Harrison M."/>
            <person name="Strong C."/>
            <person name="Farmer C."/>
            <person name="Delahaunty K."/>
            <person name="Markovic C."/>
            <person name="Hall O."/>
            <person name="Minx P."/>
            <person name="Tomlinson C."/>
            <person name="Mitreva M."/>
            <person name="Nelson J."/>
            <person name="Hou S."/>
            <person name="Wollam A."/>
            <person name="Pepin K.H."/>
            <person name="Johnson M."/>
            <person name="Bhonagiri V."/>
            <person name="Nash W.E."/>
            <person name="Warren W."/>
            <person name="Chinwalla A."/>
            <person name="Mardis E.R."/>
            <person name="Wilson R.K."/>
        </authorList>
    </citation>
    <scope>NUCLEOTIDE SEQUENCE [LARGE SCALE GENOMIC DNA]</scope>
    <source>
        <strain evidence="1 2">DSM 13479</strain>
    </source>
</reference>
<accession>D3AEV7</accession>
<evidence type="ECO:0000313" key="1">
    <source>
        <dbReference type="EMBL" id="EFC99615.1"/>
    </source>
</evidence>
<dbReference type="RefSeq" id="WP_006772663.1">
    <property type="nucleotide sequence ID" value="NZ_GG667635.1"/>
</dbReference>
<sequence>MVDSILVSVDFSNKNDTGVMVVGRKRMNQSVEIINAFQGDEARELYEKLVTKKKKEGQK</sequence>
<evidence type="ECO:0000313" key="2">
    <source>
        <dbReference type="Proteomes" id="UP000004968"/>
    </source>
</evidence>
<gene>
    <name evidence="1" type="ORF">CLOSTHATH_02141</name>
</gene>
<name>D3AEV7_9FIRM</name>